<comment type="caution">
    <text evidence="1">The sequence shown here is derived from an EMBL/GenBank/DDBJ whole genome shotgun (WGS) entry which is preliminary data.</text>
</comment>
<sequence length="175" mass="20358">MNILYCFFMLIAITLINECTLEQPRKGPKELSKILLTYLAKLWTEDIRVLKPPDSKGEMHLFHGSSNSHGPQGLACDRDDHCVLVCQIRGFKCRKIFPKPCPRLPRLYEPVDDLLNLESENELIDGCKEFMLREGDILYIPFHHEACTIIDDRRQTKWKFSLHLAFAIEIDPPFE</sequence>
<name>A0ACB9DHV1_ARCLA</name>
<accession>A0ACB9DHV1</accession>
<evidence type="ECO:0000313" key="2">
    <source>
        <dbReference type="Proteomes" id="UP001055879"/>
    </source>
</evidence>
<reference evidence="2" key="1">
    <citation type="journal article" date="2022" name="Mol. Ecol. Resour.">
        <title>The genomes of chicory, endive, great burdock and yacon provide insights into Asteraceae palaeo-polyploidization history and plant inulin production.</title>
        <authorList>
            <person name="Fan W."/>
            <person name="Wang S."/>
            <person name="Wang H."/>
            <person name="Wang A."/>
            <person name="Jiang F."/>
            <person name="Liu H."/>
            <person name="Zhao H."/>
            <person name="Xu D."/>
            <person name="Zhang Y."/>
        </authorList>
    </citation>
    <scope>NUCLEOTIDE SEQUENCE [LARGE SCALE GENOMIC DNA]</scope>
    <source>
        <strain evidence="2">cv. Niubang</strain>
    </source>
</reference>
<organism evidence="1 2">
    <name type="scientific">Arctium lappa</name>
    <name type="common">Greater burdock</name>
    <name type="synonym">Lappa major</name>
    <dbReference type="NCBI Taxonomy" id="4217"/>
    <lineage>
        <taxon>Eukaryota</taxon>
        <taxon>Viridiplantae</taxon>
        <taxon>Streptophyta</taxon>
        <taxon>Embryophyta</taxon>
        <taxon>Tracheophyta</taxon>
        <taxon>Spermatophyta</taxon>
        <taxon>Magnoliopsida</taxon>
        <taxon>eudicotyledons</taxon>
        <taxon>Gunneridae</taxon>
        <taxon>Pentapetalae</taxon>
        <taxon>asterids</taxon>
        <taxon>campanulids</taxon>
        <taxon>Asterales</taxon>
        <taxon>Asteraceae</taxon>
        <taxon>Carduoideae</taxon>
        <taxon>Cardueae</taxon>
        <taxon>Arctiinae</taxon>
        <taxon>Arctium</taxon>
    </lineage>
</organism>
<dbReference type="EMBL" id="CM042049">
    <property type="protein sequence ID" value="KAI3746229.1"/>
    <property type="molecule type" value="Genomic_DNA"/>
</dbReference>
<gene>
    <name evidence="1" type="ORF">L6452_08653</name>
</gene>
<keyword evidence="2" id="KW-1185">Reference proteome</keyword>
<protein>
    <submittedName>
        <fullName evidence="1">Uncharacterized protein</fullName>
    </submittedName>
</protein>
<dbReference type="Proteomes" id="UP001055879">
    <property type="component" value="Linkage Group LG03"/>
</dbReference>
<reference evidence="1 2" key="2">
    <citation type="journal article" date="2022" name="Mol. Ecol. Resour.">
        <title>The genomes of chicory, endive, great burdock and yacon provide insights into Asteraceae paleo-polyploidization history and plant inulin production.</title>
        <authorList>
            <person name="Fan W."/>
            <person name="Wang S."/>
            <person name="Wang H."/>
            <person name="Wang A."/>
            <person name="Jiang F."/>
            <person name="Liu H."/>
            <person name="Zhao H."/>
            <person name="Xu D."/>
            <person name="Zhang Y."/>
        </authorList>
    </citation>
    <scope>NUCLEOTIDE SEQUENCE [LARGE SCALE GENOMIC DNA]</scope>
    <source>
        <strain evidence="2">cv. Niubang</strain>
    </source>
</reference>
<evidence type="ECO:0000313" key="1">
    <source>
        <dbReference type="EMBL" id="KAI3746229.1"/>
    </source>
</evidence>
<proteinExistence type="predicted"/>